<organism evidence="2 3">
    <name type="scientific">Photorhabdus laumondii subsp. laumondii</name>
    <name type="common">Photorhabdus luminescens subsp. laumondii</name>
    <dbReference type="NCBI Taxonomy" id="141679"/>
    <lineage>
        <taxon>Bacteria</taxon>
        <taxon>Pseudomonadati</taxon>
        <taxon>Pseudomonadota</taxon>
        <taxon>Gammaproteobacteria</taxon>
        <taxon>Enterobacterales</taxon>
        <taxon>Morganellaceae</taxon>
        <taxon>Photorhabdus</taxon>
    </lineage>
</organism>
<name>A0A6L9JDP1_PHOLM</name>
<accession>A0A6L9JDP1</accession>
<proteinExistence type="predicted"/>
<dbReference type="RefSeq" id="WP_125043751.1">
    <property type="nucleotide sequence ID" value="NZ_CAWPHK010000001.1"/>
</dbReference>
<evidence type="ECO:0000259" key="1">
    <source>
        <dbReference type="Pfam" id="PF20172"/>
    </source>
</evidence>
<dbReference type="Pfam" id="PF20172">
    <property type="entry name" value="DUF6538"/>
    <property type="match status" value="1"/>
</dbReference>
<dbReference type="GeneID" id="48848066"/>
<dbReference type="Proteomes" id="UP000479300">
    <property type="component" value="Unassembled WGS sequence"/>
</dbReference>
<sequence length="79" mass="9270">MSVPHRSNGAGEFIRMCTHLYRRGLMYYFRRRIPADLVQVCSKSEIVQSLKTTNRVEALIRLRQLDVNLDLKFAEMRLG</sequence>
<evidence type="ECO:0000313" key="2">
    <source>
        <dbReference type="EMBL" id="NDL37258.1"/>
    </source>
</evidence>
<feature type="domain" description="DUF6538" evidence="1">
    <location>
        <begin position="19"/>
        <end position="77"/>
    </location>
</feature>
<reference evidence="2 3" key="1">
    <citation type="submission" date="2019-12" db="EMBL/GenBank/DDBJ databases">
        <title>Engineering Photorhabdus to improve their lethality against agricultural pests.</title>
        <authorList>
            <person name="Machado R.A.R."/>
        </authorList>
    </citation>
    <scope>NUCLEOTIDE SEQUENCE [LARGE SCALE GENOMIC DNA]</scope>
    <source>
        <strain evidence="2 3">EN01</strain>
    </source>
</reference>
<evidence type="ECO:0000313" key="3">
    <source>
        <dbReference type="Proteomes" id="UP000479300"/>
    </source>
</evidence>
<dbReference type="InterPro" id="IPR046668">
    <property type="entry name" value="DUF6538"/>
</dbReference>
<dbReference type="AlphaFoldDB" id="A0A6L9JDP1"/>
<dbReference type="EMBL" id="WSFA01000001">
    <property type="protein sequence ID" value="NDL37258.1"/>
    <property type="molecule type" value="Genomic_DNA"/>
</dbReference>
<gene>
    <name evidence="2" type="ORF">GPY51_00185</name>
</gene>
<protein>
    <recommendedName>
        <fullName evidence="1">DUF6538 domain-containing protein</fullName>
    </recommendedName>
</protein>
<comment type="caution">
    <text evidence="2">The sequence shown here is derived from an EMBL/GenBank/DDBJ whole genome shotgun (WGS) entry which is preliminary data.</text>
</comment>